<dbReference type="InterPro" id="IPR007318">
    <property type="entry name" value="Phopholipid_MeTrfase"/>
</dbReference>
<keyword evidence="9 15" id="KW-1133">Transmembrane helix</keyword>
<keyword evidence="4 15" id="KW-0489">Methyltransferase</keyword>
<comment type="pathway">
    <text evidence="2">Lipid metabolism.</text>
</comment>
<evidence type="ECO:0000313" key="17">
    <source>
        <dbReference type="EMBL" id="KAF2076366.1"/>
    </source>
</evidence>
<comment type="similarity">
    <text evidence="15">Belongs to the class VI-like SAM-binding methyltransferase superfamily. PEMT/PEM2 methyltransferase family.</text>
</comment>
<dbReference type="EC" id="2.1.1.17" evidence="15"/>
<comment type="function">
    <text evidence="15">Catalyzes the three sequential steps of the methylation pathway for the biosynthesis of phosphatidylcholine, a critical and essential component for membrane structure. Uses S-adenosylmethionine (S-adenosyl-L-methionine, SAM or AdoMet) as the methyl group donor for the methylation of phosphatidylethanolamine (1,2-diacyl-sn-glycero-3-phosphoethanolamine, PE) to phosphatidylmonomethylethanolamine (1,2-diacyl-sn-glycero-3-phospho-N-methylethanolamine, PMME), PMME to phosphatidyldimethylethanolamine (1,2-diacyl-sn-glycero-3-phospho-N,N-dimethylethanolamine, PDME), and PDME to phosphatidylcholine (1,2-diacyl-sn-glycero-3-phosphocholine, PC), producing S-adenosyl-L-homocysteine in each step.</text>
</comment>
<dbReference type="PIRSF" id="PIRSF005444">
    <property type="entry name" value="PEMT"/>
    <property type="match status" value="1"/>
</dbReference>
<feature type="topological domain" description="Cytoplasmic" evidence="15">
    <location>
        <begin position="75"/>
        <end position="101"/>
    </location>
</feature>
<evidence type="ECO:0000256" key="8">
    <source>
        <dbReference type="ARBA" id="ARBA00022824"/>
    </source>
</evidence>
<feature type="transmembrane region" description="Helical" evidence="16">
    <location>
        <begin position="59"/>
        <end position="79"/>
    </location>
</feature>
<dbReference type="InterPro" id="IPR024960">
    <property type="entry name" value="PEMT/MFAP"/>
</dbReference>
<evidence type="ECO:0000256" key="14">
    <source>
        <dbReference type="ARBA" id="ARBA00023264"/>
    </source>
</evidence>
<evidence type="ECO:0000256" key="12">
    <source>
        <dbReference type="ARBA" id="ARBA00023136"/>
    </source>
</evidence>
<dbReference type="EMBL" id="AJWJ01000063">
    <property type="protein sequence ID" value="KAF2076366.1"/>
    <property type="molecule type" value="Genomic_DNA"/>
</dbReference>
<evidence type="ECO:0000313" key="18">
    <source>
        <dbReference type="Proteomes" id="UP000695562"/>
    </source>
</evidence>
<evidence type="ECO:0000256" key="5">
    <source>
        <dbReference type="ARBA" id="ARBA00022679"/>
    </source>
</evidence>
<feature type="topological domain" description="Cytoplasmic" evidence="15">
    <location>
        <begin position="187"/>
        <end position="211"/>
    </location>
</feature>
<comment type="pathway">
    <text evidence="1 15">Phospholipid metabolism; phosphatidylcholine biosynthesis.</text>
</comment>
<proteinExistence type="inferred from homology"/>
<feature type="binding site" evidence="15">
    <location>
        <begin position="188"/>
        <end position="189"/>
    </location>
    <ligand>
        <name>S-adenosyl-L-methionine</name>
        <dbReference type="ChEBI" id="CHEBI:59789"/>
    </ligand>
</feature>
<feature type="topological domain" description="Lumenal" evidence="15">
    <location>
        <begin position="41"/>
        <end position="52"/>
    </location>
</feature>
<evidence type="ECO:0000256" key="3">
    <source>
        <dbReference type="ARBA" id="ARBA00022516"/>
    </source>
</evidence>
<evidence type="ECO:0000256" key="6">
    <source>
        <dbReference type="ARBA" id="ARBA00022691"/>
    </source>
</evidence>
<dbReference type="GO" id="GO:0006656">
    <property type="term" value="P:phosphatidylcholine biosynthetic process"/>
    <property type="evidence" value="ECO:0007669"/>
    <property type="project" value="UniProtKB-UniRule"/>
</dbReference>
<dbReference type="OrthoDB" id="8300106at2759"/>
<dbReference type="HAMAP" id="MF_03216">
    <property type="entry name" value="PLMT"/>
    <property type="match status" value="1"/>
</dbReference>
<comment type="subcellular location">
    <subcellularLocation>
        <location evidence="15">Endoplasmic reticulum membrane</location>
        <topology evidence="15">Multi-pass membrane protein</topology>
    </subcellularLocation>
    <subcellularLocation>
        <location evidence="15">Mitochondrion membrane</location>
        <topology evidence="15">Multi-pass membrane protein</topology>
    </subcellularLocation>
</comment>
<keyword evidence="8 15" id="KW-0256">Endoplasmic reticulum</keyword>
<keyword evidence="18" id="KW-1185">Reference proteome</keyword>
<evidence type="ECO:0000256" key="4">
    <source>
        <dbReference type="ARBA" id="ARBA00022603"/>
    </source>
</evidence>
<keyword evidence="5 15" id="KW-0808">Transferase</keyword>
<evidence type="ECO:0000256" key="15">
    <source>
        <dbReference type="HAMAP-Rule" id="MF_03216"/>
    </source>
</evidence>
<keyword evidence="10 15" id="KW-0443">Lipid metabolism</keyword>
<dbReference type="AlphaFoldDB" id="A0A8J4UV91"/>
<feature type="binding site" evidence="15">
    <location>
        <begin position="106"/>
        <end position="108"/>
    </location>
    <ligand>
        <name>S-adenosyl-L-methionine</name>
        <dbReference type="ChEBI" id="CHEBI:59789"/>
    </ligand>
</feature>
<dbReference type="GO" id="GO:0005789">
    <property type="term" value="C:endoplasmic reticulum membrane"/>
    <property type="evidence" value="ECO:0007669"/>
    <property type="project" value="UniProtKB-SubCell"/>
</dbReference>
<dbReference type="Gene3D" id="1.20.120.1630">
    <property type="match status" value="1"/>
</dbReference>
<dbReference type="GO" id="GO:0032259">
    <property type="term" value="P:methylation"/>
    <property type="evidence" value="ECO:0007669"/>
    <property type="project" value="UniProtKB-KW"/>
</dbReference>
<name>A0A8J4UV91_9MYCE</name>
<dbReference type="PROSITE" id="PS51599">
    <property type="entry name" value="SAM_PEMT_PEM2"/>
    <property type="match status" value="1"/>
</dbReference>
<dbReference type="PANTHER" id="PTHR15458">
    <property type="entry name" value="PHOSPHATIDYLETHANOLAMINE N-METHYLTRANSFERASE"/>
    <property type="match status" value="1"/>
</dbReference>
<protein>
    <recommendedName>
        <fullName evidence="15">Phosphatidylethanolamine N-methyltransferase</fullName>
        <shortName evidence="15">PEAMT</shortName>
        <shortName evidence="15">PEMT</shortName>
        <ecNumber evidence="15">2.1.1.17</ecNumber>
        <ecNumber evidence="15">2.1.1.71</ecNumber>
    </recommendedName>
    <alternativeName>
        <fullName evidence="15">Phospholipid methyltransferase</fullName>
        <shortName evidence="15">PLMT</shortName>
    </alternativeName>
</protein>
<dbReference type="Pfam" id="PF04191">
    <property type="entry name" value="PEMT"/>
    <property type="match status" value="1"/>
</dbReference>
<keyword evidence="11 15" id="KW-0496">Mitochondrion</keyword>
<comment type="catalytic activity">
    <reaction evidence="15">
        <text>a 1,2-diacyl-sn-glycero-3-phospho-N-methylethanolamine + S-adenosyl-L-methionine = a 1,2-diacyl-sn-glycero-3-phospho-N,N-dimethylethanolamine + S-adenosyl-L-homocysteine + H(+)</text>
        <dbReference type="Rhea" id="RHEA:32735"/>
        <dbReference type="ChEBI" id="CHEBI:15378"/>
        <dbReference type="ChEBI" id="CHEBI:57856"/>
        <dbReference type="ChEBI" id="CHEBI:59789"/>
        <dbReference type="ChEBI" id="CHEBI:64572"/>
        <dbReference type="ChEBI" id="CHEBI:64573"/>
        <dbReference type="EC" id="2.1.1.71"/>
    </reaction>
</comment>
<evidence type="ECO:0000256" key="7">
    <source>
        <dbReference type="ARBA" id="ARBA00022692"/>
    </source>
</evidence>
<gene>
    <name evidence="17" type="ORF">CYY_002323</name>
</gene>
<keyword evidence="7 15" id="KW-0812">Transmembrane</keyword>
<feature type="topological domain" description="Lumenal" evidence="15">
    <location>
        <begin position="123"/>
        <end position="165"/>
    </location>
</feature>
<keyword evidence="13 15" id="KW-0594">Phospholipid biosynthesis</keyword>
<feature type="transmembrane region" description="Helical" evidence="16">
    <location>
        <begin position="167"/>
        <end position="187"/>
    </location>
</feature>
<evidence type="ECO:0000256" key="1">
    <source>
        <dbReference type="ARBA" id="ARBA00004969"/>
    </source>
</evidence>
<dbReference type="PANTHER" id="PTHR15458:SF5">
    <property type="entry name" value="PHOSPHATIDYLETHANOLAMINE N-METHYLTRANSFERASE"/>
    <property type="match status" value="1"/>
</dbReference>
<dbReference type="EC" id="2.1.1.71" evidence="15"/>
<keyword evidence="12 15" id="KW-0472">Membrane</keyword>
<dbReference type="Proteomes" id="UP000695562">
    <property type="component" value="Unassembled WGS sequence"/>
</dbReference>
<organism evidence="17 18">
    <name type="scientific">Polysphondylium violaceum</name>
    <dbReference type="NCBI Taxonomy" id="133409"/>
    <lineage>
        <taxon>Eukaryota</taxon>
        <taxon>Amoebozoa</taxon>
        <taxon>Evosea</taxon>
        <taxon>Eumycetozoa</taxon>
        <taxon>Dictyostelia</taxon>
        <taxon>Dictyosteliales</taxon>
        <taxon>Dictyosteliaceae</taxon>
        <taxon>Polysphondylium</taxon>
    </lineage>
</organism>
<evidence type="ECO:0000256" key="16">
    <source>
        <dbReference type="SAM" id="Phobius"/>
    </source>
</evidence>
<evidence type="ECO:0000256" key="9">
    <source>
        <dbReference type="ARBA" id="ARBA00022989"/>
    </source>
</evidence>
<comment type="catalytic activity">
    <reaction evidence="15">
        <text>a 1,2-diacyl-sn-glycero-3-phosphoethanolamine + S-adenosyl-L-methionine = a 1,2-diacyl-sn-glycero-3-phospho-N-methylethanolamine + S-adenosyl-L-homocysteine + H(+)</text>
        <dbReference type="Rhea" id="RHEA:11164"/>
        <dbReference type="ChEBI" id="CHEBI:15378"/>
        <dbReference type="ChEBI" id="CHEBI:57856"/>
        <dbReference type="ChEBI" id="CHEBI:59789"/>
        <dbReference type="ChEBI" id="CHEBI:64573"/>
        <dbReference type="ChEBI" id="CHEBI:64612"/>
        <dbReference type="EC" id="2.1.1.17"/>
    </reaction>
</comment>
<feature type="transmembrane region" description="Helical" evidence="16">
    <location>
        <begin position="20"/>
        <end position="38"/>
    </location>
</feature>
<dbReference type="FunFam" id="1.20.120.1630:FF:000005">
    <property type="entry name" value="Phosphatidylethanolamine N-methyltransferase"/>
    <property type="match status" value="1"/>
</dbReference>
<evidence type="ECO:0000256" key="11">
    <source>
        <dbReference type="ARBA" id="ARBA00023128"/>
    </source>
</evidence>
<feature type="intramembrane region" description="Helical" evidence="15">
    <location>
        <begin position="20"/>
        <end position="40"/>
    </location>
</feature>
<dbReference type="GO" id="GO:0004608">
    <property type="term" value="F:phosphatidylethanolamine N-methyltransferase activity"/>
    <property type="evidence" value="ECO:0007669"/>
    <property type="project" value="UniProtKB-UniRule"/>
</dbReference>
<feature type="transmembrane region" description="Helical" evidence="16">
    <location>
        <begin position="99"/>
        <end position="119"/>
    </location>
</feature>
<comment type="catalytic activity">
    <reaction evidence="15">
        <text>a 1,2-diacyl-sn-glycero-3-phospho-N,N-dimethylethanolamine + S-adenosyl-L-methionine = a 1,2-diacyl-sn-glycero-3-phosphocholine + S-adenosyl-L-homocysteine + H(+)</text>
        <dbReference type="Rhea" id="RHEA:32739"/>
        <dbReference type="ChEBI" id="CHEBI:15378"/>
        <dbReference type="ChEBI" id="CHEBI:57643"/>
        <dbReference type="ChEBI" id="CHEBI:57856"/>
        <dbReference type="ChEBI" id="CHEBI:59789"/>
        <dbReference type="ChEBI" id="CHEBI:64572"/>
    </reaction>
</comment>
<dbReference type="UniPathway" id="UPA00753"/>
<keyword evidence="3 15" id="KW-0444">Lipid biosynthesis</keyword>
<feature type="transmembrane region" description="Helical" evidence="16">
    <location>
        <begin position="140"/>
        <end position="161"/>
    </location>
</feature>
<accession>A0A8J4UV91</accession>
<evidence type="ECO:0000256" key="2">
    <source>
        <dbReference type="ARBA" id="ARBA00005189"/>
    </source>
</evidence>
<evidence type="ECO:0000256" key="13">
    <source>
        <dbReference type="ARBA" id="ARBA00023209"/>
    </source>
</evidence>
<comment type="caution">
    <text evidence="17">The sequence shown here is derived from an EMBL/GenBank/DDBJ whole genome shotgun (WGS) entry which is preliminary data.</text>
</comment>
<reference evidence="17" key="1">
    <citation type="submission" date="2020-01" db="EMBL/GenBank/DDBJ databases">
        <title>Development of genomics and gene disruption for Polysphondylium violaceum indicates a role for the polyketide synthase stlB in stalk morphogenesis.</title>
        <authorList>
            <person name="Narita B."/>
            <person name="Kawabe Y."/>
            <person name="Kin K."/>
            <person name="Saito T."/>
            <person name="Gibbs R."/>
            <person name="Kuspa A."/>
            <person name="Muzny D."/>
            <person name="Queller D."/>
            <person name="Richards S."/>
            <person name="Strassman J."/>
            <person name="Sucgang R."/>
            <person name="Worley K."/>
            <person name="Schaap P."/>
        </authorList>
    </citation>
    <scope>NUCLEOTIDE SEQUENCE</scope>
    <source>
        <strain evidence="17">QSvi11</strain>
    </source>
</reference>
<feature type="topological domain" description="Lumenal" evidence="15">
    <location>
        <begin position="1"/>
        <end position="19"/>
    </location>
</feature>
<keyword evidence="14 15" id="KW-1208">Phospholipid metabolism</keyword>
<sequence>MIIAPEYYEYLLAHVDYTETYFLAAIACIIFNPLWWNIQARAEYKHHYLTRLCGGSKYAGCYLIAFLIFTLGILRDYLFAQALLRQPTLEEFNRVEVEYLSYALYGIGGILVLSAYLRLGITGTYLGDYFGILMKERITGFPFNVMNNPMYNGSVMLFLAHSLAEKSLAGVAITFVVYIVYKIALIFEESFTTYIYETAAANALKSSKKNK</sequence>
<dbReference type="GO" id="GO:0000773">
    <property type="term" value="F:phosphatidyl-N-methylethanolamine N-methyltransferase activity"/>
    <property type="evidence" value="ECO:0007669"/>
    <property type="project" value="UniProtKB-UniRule"/>
</dbReference>
<evidence type="ECO:0000256" key="10">
    <source>
        <dbReference type="ARBA" id="ARBA00023098"/>
    </source>
</evidence>
<keyword evidence="6 15" id="KW-0949">S-adenosyl-L-methionine</keyword>
<dbReference type="GO" id="GO:0031966">
    <property type="term" value="C:mitochondrial membrane"/>
    <property type="evidence" value="ECO:0007669"/>
    <property type="project" value="UniProtKB-SubCell"/>
</dbReference>